<protein>
    <submittedName>
        <fullName evidence="1">Uncharacterized protein</fullName>
    </submittedName>
</protein>
<proteinExistence type="predicted"/>
<dbReference type="KEGG" id="txa:HQN79_05725"/>
<dbReference type="RefSeq" id="WP_173284930.1">
    <property type="nucleotide sequence ID" value="NZ_CP054020.1"/>
</dbReference>
<dbReference type="Proteomes" id="UP000504724">
    <property type="component" value="Chromosome"/>
</dbReference>
<organism evidence="1 2">
    <name type="scientific">Thiomicrorhabdus xiamenensis</name>
    <dbReference type="NCBI Taxonomy" id="2739063"/>
    <lineage>
        <taxon>Bacteria</taxon>
        <taxon>Pseudomonadati</taxon>
        <taxon>Pseudomonadota</taxon>
        <taxon>Gammaproteobacteria</taxon>
        <taxon>Thiotrichales</taxon>
        <taxon>Piscirickettsiaceae</taxon>
        <taxon>Thiomicrorhabdus</taxon>
    </lineage>
</organism>
<dbReference type="EMBL" id="CP054020">
    <property type="protein sequence ID" value="QKI89103.1"/>
    <property type="molecule type" value="Genomic_DNA"/>
</dbReference>
<accession>A0A7D4SS84</accession>
<keyword evidence="2" id="KW-1185">Reference proteome</keyword>
<gene>
    <name evidence="1" type="ORF">HQN79_05725</name>
</gene>
<evidence type="ECO:0000313" key="1">
    <source>
        <dbReference type="EMBL" id="QKI89103.1"/>
    </source>
</evidence>
<sequence>MTLKTNRVCQPCTACCDGWVQIKVKGCEAYPGRPCPHSTGSGCDDYHNRPVDPCRKFECAWVKEGSYLPDDFRPDQCGALVIDNVLQWQGMDVDLAVPVGREIPLETLNWLKSYAEQKMRPLIYQQQPANRRKLVKNPLTLAHGPPAFQEWLQQKLESGEKLW</sequence>
<reference evidence="1 2" key="1">
    <citation type="submission" date="2020-05" db="EMBL/GenBank/DDBJ databases">
        <title>Thiomicrorhabdus sediminis sp.nov. and Thiomicrorhabdus xiamenensis sp.nov., novel sulfur-oxidizing bacteria isolated from coastal sediment.</title>
        <authorList>
            <person name="Liu X."/>
        </authorList>
    </citation>
    <scope>NUCLEOTIDE SEQUENCE [LARGE SCALE GENOMIC DNA]</scope>
    <source>
        <strain evidence="1 2">G2</strain>
    </source>
</reference>
<dbReference type="AlphaFoldDB" id="A0A7D4SS84"/>
<name>A0A7D4SS84_9GAMM</name>
<evidence type="ECO:0000313" key="2">
    <source>
        <dbReference type="Proteomes" id="UP000504724"/>
    </source>
</evidence>